<proteinExistence type="predicted"/>
<organism evidence="1">
    <name type="scientific">Anguilla anguilla</name>
    <name type="common">European freshwater eel</name>
    <name type="synonym">Muraena anguilla</name>
    <dbReference type="NCBI Taxonomy" id="7936"/>
    <lineage>
        <taxon>Eukaryota</taxon>
        <taxon>Metazoa</taxon>
        <taxon>Chordata</taxon>
        <taxon>Craniata</taxon>
        <taxon>Vertebrata</taxon>
        <taxon>Euteleostomi</taxon>
        <taxon>Actinopterygii</taxon>
        <taxon>Neopterygii</taxon>
        <taxon>Teleostei</taxon>
        <taxon>Anguilliformes</taxon>
        <taxon>Anguillidae</taxon>
        <taxon>Anguilla</taxon>
    </lineage>
</organism>
<dbReference type="EMBL" id="GBXM01048438">
    <property type="protein sequence ID" value="JAH60139.1"/>
    <property type="molecule type" value="Transcribed_RNA"/>
</dbReference>
<name>A0A0E9U2K1_ANGAN</name>
<reference evidence="1" key="2">
    <citation type="journal article" date="2015" name="Fish Shellfish Immunol.">
        <title>Early steps in the European eel (Anguilla anguilla)-Vibrio vulnificus interaction in the gills: Role of the RtxA13 toxin.</title>
        <authorList>
            <person name="Callol A."/>
            <person name="Pajuelo D."/>
            <person name="Ebbesson L."/>
            <person name="Teles M."/>
            <person name="MacKenzie S."/>
            <person name="Amaro C."/>
        </authorList>
    </citation>
    <scope>NUCLEOTIDE SEQUENCE</scope>
</reference>
<reference evidence="1" key="1">
    <citation type="submission" date="2014-11" db="EMBL/GenBank/DDBJ databases">
        <authorList>
            <person name="Amaro Gonzalez C."/>
        </authorList>
    </citation>
    <scope>NUCLEOTIDE SEQUENCE</scope>
</reference>
<accession>A0A0E9U2K1</accession>
<dbReference type="AlphaFoldDB" id="A0A0E9U2K1"/>
<sequence>MTLFDQAGQQLTLMCHYCRLIAKLSAQHDF</sequence>
<protein>
    <submittedName>
        <fullName evidence="1">Uncharacterized protein</fullName>
    </submittedName>
</protein>
<evidence type="ECO:0000313" key="1">
    <source>
        <dbReference type="EMBL" id="JAH60139.1"/>
    </source>
</evidence>